<dbReference type="PROSITE" id="PS51257">
    <property type="entry name" value="PROKAR_LIPOPROTEIN"/>
    <property type="match status" value="1"/>
</dbReference>
<dbReference type="Gene3D" id="3.40.190.10">
    <property type="entry name" value="Periplasmic binding protein-like II"/>
    <property type="match status" value="2"/>
</dbReference>
<dbReference type="AlphaFoldDB" id="A0A1Z3HU97"/>
<dbReference type="SUPFAM" id="SSF53850">
    <property type="entry name" value="Periplasmic binding protein-like II"/>
    <property type="match status" value="1"/>
</dbReference>
<accession>A0A1Z3HU97</accession>
<dbReference type="PANTHER" id="PTHR35841">
    <property type="entry name" value="PHOSPHONATES-BINDING PERIPLASMIC PROTEIN"/>
    <property type="match status" value="1"/>
</dbReference>
<dbReference type="Proteomes" id="UP000191901">
    <property type="component" value="Chromosome"/>
</dbReference>
<evidence type="ECO:0000313" key="1">
    <source>
        <dbReference type="EMBL" id="ASC73845.1"/>
    </source>
</evidence>
<gene>
    <name evidence="1" type="ORF">XM38_048190</name>
</gene>
<keyword evidence="2" id="KW-1185">Reference proteome</keyword>
<evidence type="ECO:0000313" key="2">
    <source>
        <dbReference type="Proteomes" id="UP000191901"/>
    </source>
</evidence>
<name>A0A1Z3HU97_9CYAN</name>
<dbReference type="OrthoDB" id="480969at2"/>
<reference evidence="1 2" key="1">
    <citation type="journal article" date="2016" name="Biochim. Biophys. Acta">
        <title>Characterization of red-shifted phycobilisomes isolated from the chlorophyll f-containing cyanobacterium Halomicronema hongdechloris.</title>
        <authorList>
            <person name="Li Y."/>
            <person name="Lin Y."/>
            <person name="Garvey C.J."/>
            <person name="Birch D."/>
            <person name="Corkery R.W."/>
            <person name="Loughlin P.C."/>
            <person name="Scheer H."/>
            <person name="Willows R.D."/>
            <person name="Chen M."/>
        </authorList>
    </citation>
    <scope>NUCLEOTIDE SEQUENCE [LARGE SCALE GENOMIC DNA]</scope>
    <source>
        <strain evidence="1 2">C2206</strain>
    </source>
</reference>
<organism evidence="1 2">
    <name type="scientific">Halomicronema hongdechloris C2206</name>
    <dbReference type="NCBI Taxonomy" id="1641165"/>
    <lineage>
        <taxon>Bacteria</taxon>
        <taxon>Bacillati</taxon>
        <taxon>Cyanobacteriota</taxon>
        <taxon>Cyanophyceae</taxon>
        <taxon>Nodosilineales</taxon>
        <taxon>Nodosilineaceae</taxon>
        <taxon>Halomicronema</taxon>
    </lineage>
</organism>
<protein>
    <submittedName>
        <fullName evidence="1">Phosphate ABC transporter substrate-binding protein</fullName>
    </submittedName>
</protein>
<dbReference type="PANTHER" id="PTHR35841:SF1">
    <property type="entry name" value="PHOSPHONATES-BINDING PERIPLASMIC PROTEIN"/>
    <property type="match status" value="1"/>
</dbReference>
<dbReference type="KEGG" id="hhg:XM38_048190"/>
<proteinExistence type="predicted"/>
<dbReference type="EMBL" id="CP021983">
    <property type="protein sequence ID" value="ASC73845.1"/>
    <property type="molecule type" value="Genomic_DNA"/>
</dbReference>
<sequence>MGKGTASRNFLRRQVAYLLLGIVALLGTLLVGCDSGEVSGGPNRLVVGVVSDQGVAETAERYESFRQYLAEELNALVELEPVFNELKAVEQVQRQIWSIAFAPAGLTAIALAEAQYTPLFPLQGVPNQRSVLVVSADSSVDSLADLANQTIALGEPGSATGYYLPLYDLYGLTLAEIRFAPTPRAILEWVTDGSVVAGALSKEDFQQYRQEFSDIDFRVLHESRVVPPGAVLLSPAVERNQQRLIETVMKAAPASIVADAGYIPNAPVPSFAALIQLVDKVRPLEANVRSQPAVLTVEASSQDSL</sequence>
<dbReference type="Pfam" id="PF12974">
    <property type="entry name" value="Phosphonate-bd"/>
    <property type="match status" value="1"/>
</dbReference>
<dbReference type="STRING" id="1641165.XM38_01830"/>